<protein>
    <submittedName>
        <fullName evidence="2">Uncharacterized protein</fullName>
    </submittedName>
</protein>
<dbReference type="EMBL" id="CP046322">
    <property type="protein sequence ID" value="QGS33648.1"/>
    <property type="molecule type" value="Genomic_DNA"/>
</dbReference>
<organism evidence="2 3">
    <name type="scientific">Corynebacterium xerosis</name>
    <dbReference type="NCBI Taxonomy" id="1725"/>
    <lineage>
        <taxon>Bacteria</taxon>
        <taxon>Bacillati</taxon>
        <taxon>Actinomycetota</taxon>
        <taxon>Actinomycetes</taxon>
        <taxon>Mycobacteriales</taxon>
        <taxon>Corynebacteriaceae</taxon>
        <taxon>Corynebacterium</taxon>
    </lineage>
</organism>
<name>A0A6B8TCP8_9CORY</name>
<reference evidence="2 3" key="1">
    <citation type="submission" date="2019-11" db="EMBL/GenBank/DDBJ databases">
        <title>FDA dAtabase for Regulatory Grade micrObial Sequences (FDA-ARGOS): Supporting development and validation of Infectious Disease Dx tests.</title>
        <authorList>
            <person name="Kerrigan L."/>
            <person name="Long C."/>
            <person name="Tallon L."/>
            <person name="Sadzewicz L."/>
            <person name="Vavikolanu K."/>
            <person name="Mehta A."/>
            <person name="Aluvathingal J."/>
            <person name="Nadendla S."/>
            <person name="Yan Y."/>
            <person name="Sichtig H."/>
        </authorList>
    </citation>
    <scope>NUCLEOTIDE SEQUENCE [LARGE SCALE GENOMIC DNA]</scope>
    <source>
        <strain evidence="2 3">FDAARGOS_674</strain>
    </source>
</reference>
<accession>A0A6B8TCP8</accession>
<feature type="transmembrane region" description="Helical" evidence="1">
    <location>
        <begin position="48"/>
        <end position="69"/>
    </location>
</feature>
<evidence type="ECO:0000313" key="2">
    <source>
        <dbReference type="EMBL" id="QGS33648.1"/>
    </source>
</evidence>
<proteinExistence type="predicted"/>
<dbReference type="Proteomes" id="UP000426857">
    <property type="component" value="Chromosome"/>
</dbReference>
<dbReference type="RefSeq" id="WP_155867152.1">
    <property type="nucleotide sequence ID" value="NZ_CP046322.1"/>
</dbReference>
<sequence>MLYDVRLLDPDADSAVAMAFMNVDRDTAKFVIADFARGELPLTGASGVGMWALAGAVLQAMAALIARVVRE</sequence>
<keyword evidence="1" id="KW-1133">Transmembrane helix</keyword>
<gene>
    <name evidence="2" type="ORF">FOB82_00510</name>
</gene>
<keyword evidence="1" id="KW-0472">Membrane</keyword>
<dbReference type="AlphaFoldDB" id="A0A6B8TCP8"/>
<dbReference type="KEGG" id="cxe:FOB82_00510"/>
<keyword evidence="1" id="KW-0812">Transmembrane</keyword>
<evidence type="ECO:0000313" key="3">
    <source>
        <dbReference type="Proteomes" id="UP000426857"/>
    </source>
</evidence>
<evidence type="ECO:0000256" key="1">
    <source>
        <dbReference type="SAM" id="Phobius"/>
    </source>
</evidence>